<evidence type="ECO:0000313" key="3">
    <source>
        <dbReference type="EMBL" id="KAL3422111.1"/>
    </source>
</evidence>
<dbReference type="InterPro" id="IPR008257">
    <property type="entry name" value="Pept_M19"/>
</dbReference>
<keyword evidence="2" id="KW-0479">Metal-binding</keyword>
<protein>
    <recommendedName>
        <fullName evidence="2">Dipeptidase</fullName>
        <ecNumber evidence="2">3.4.13.19</ecNumber>
    </recommendedName>
</protein>
<dbReference type="PROSITE" id="PS51365">
    <property type="entry name" value="RENAL_DIPEPTIDASE_2"/>
    <property type="match status" value="1"/>
</dbReference>
<dbReference type="Pfam" id="PF01244">
    <property type="entry name" value="Peptidase_M19"/>
    <property type="match status" value="1"/>
</dbReference>
<keyword evidence="1 2" id="KW-0224">Dipeptidase</keyword>
<evidence type="ECO:0000256" key="2">
    <source>
        <dbReference type="RuleBase" id="RU341113"/>
    </source>
</evidence>
<keyword evidence="4" id="KW-1185">Reference proteome</keyword>
<comment type="catalytic activity">
    <reaction evidence="2">
        <text>an L-aminoacyl-L-amino acid + H2O = 2 an L-alpha-amino acid</text>
        <dbReference type="Rhea" id="RHEA:48940"/>
        <dbReference type="ChEBI" id="CHEBI:15377"/>
        <dbReference type="ChEBI" id="CHEBI:59869"/>
        <dbReference type="ChEBI" id="CHEBI:77460"/>
        <dbReference type="EC" id="3.4.13.19"/>
    </reaction>
</comment>
<keyword evidence="2" id="KW-0645">Protease</keyword>
<comment type="caution">
    <text evidence="3">The sequence shown here is derived from an EMBL/GenBank/DDBJ whole genome shotgun (WGS) entry which is preliminary data.</text>
</comment>
<dbReference type="EC" id="3.4.13.19" evidence="2"/>
<gene>
    <name evidence="3" type="ORF">PVAG01_06267</name>
</gene>
<name>A0ABR4PFK7_9HELO</name>
<sequence>MSQALSSDQGPLNSDINTHLQAQARKLLAEVPLIDGHNDFPYMVRGWYKNRLDTPDFDIQDMPIGQTDLIRLARGMIGGQFWSAFVPCPTKTDDFSTTTVLDPLLATLQQIDLIHSFISLYPDTFGLATSAAEIWEVFRSRRIASLIGVEGLHQIGNSVSVLRMFYRLGVRYVTLTHDGNNMWAESATAATTPHGGLSEKGKSLVKEMNRMGMIIDLSHTNHETQIQTLNISIAPVIFSHSSCFQLTPHVRNVKDETLILLRQNRGIIMICFLPSLTKMPTSPAAVSSVVSHIIHAGELIGYSHVGIGSDFDGMLTGPEGLDDVSCYPALVVELLKRGVSEEDVRLVMGENIIRVLEEAEKCRDRIQKTGREQVMCDIIGEVWTEEQKTMLIEQRDRNYKRGGGK</sequence>
<dbReference type="Gene3D" id="3.20.20.140">
    <property type="entry name" value="Metal-dependent hydrolases"/>
    <property type="match status" value="1"/>
</dbReference>
<comment type="similarity">
    <text evidence="2">Belongs to the metallo-dependent hydrolases superfamily. Peptidase M19 family.</text>
</comment>
<dbReference type="Proteomes" id="UP001629113">
    <property type="component" value="Unassembled WGS sequence"/>
</dbReference>
<dbReference type="PANTHER" id="PTHR10443:SF12">
    <property type="entry name" value="DIPEPTIDASE"/>
    <property type="match status" value="1"/>
</dbReference>
<dbReference type="InterPro" id="IPR032466">
    <property type="entry name" value="Metal_Hydrolase"/>
</dbReference>
<dbReference type="EMBL" id="JBFCZG010000005">
    <property type="protein sequence ID" value="KAL3422111.1"/>
    <property type="molecule type" value="Genomic_DNA"/>
</dbReference>
<evidence type="ECO:0000256" key="1">
    <source>
        <dbReference type="ARBA" id="ARBA00022997"/>
    </source>
</evidence>
<comment type="cofactor">
    <cofactor evidence="2">
        <name>Zn(2+)</name>
        <dbReference type="ChEBI" id="CHEBI:29105"/>
    </cofactor>
</comment>
<dbReference type="SUPFAM" id="SSF51556">
    <property type="entry name" value="Metallo-dependent hydrolases"/>
    <property type="match status" value="1"/>
</dbReference>
<proteinExistence type="inferred from homology"/>
<evidence type="ECO:0000313" key="4">
    <source>
        <dbReference type="Proteomes" id="UP001629113"/>
    </source>
</evidence>
<keyword evidence="2" id="KW-0378">Hydrolase</keyword>
<reference evidence="3 4" key="1">
    <citation type="submission" date="2024-06" db="EMBL/GenBank/DDBJ databases">
        <title>Complete genome of Phlyctema vagabunda strain 19-DSS-EL-015.</title>
        <authorList>
            <person name="Fiorenzani C."/>
        </authorList>
    </citation>
    <scope>NUCLEOTIDE SEQUENCE [LARGE SCALE GENOMIC DNA]</scope>
    <source>
        <strain evidence="3 4">19-DSS-EL-015</strain>
    </source>
</reference>
<dbReference type="PANTHER" id="PTHR10443">
    <property type="entry name" value="MICROSOMAL DIPEPTIDASE"/>
    <property type="match status" value="1"/>
</dbReference>
<keyword evidence="2" id="KW-0482">Metalloprotease</keyword>
<dbReference type="CDD" id="cd01301">
    <property type="entry name" value="rDP_like"/>
    <property type="match status" value="1"/>
</dbReference>
<accession>A0ABR4PFK7</accession>
<organism evidence="3 4">
    <name type="scientific">Phlyctema vagabunda</name>
    <dbReference type="NCBI Taxonomy" id="108571"/>
    <lineage>
        <taxon>Eukaryota</taxon>
        <taxon>Fungi</taxon>
        <taxon>Dikarya</taxon>
        <taxon>Ascomycota</taxon>
        <taxon>Pezizomycotina</taxon>
        <taxon>Leotiomycetes</taxon>
        <taxon>Helotiales</taxon>
        <taxon>Dermateaceae</taxon>
        <taxon>Phlyctema</taxon>
    </lineage>
</organism>
<keyword evidence="2" id="KW-0862">Zinc</keyword>